<comment type="caution">
    <text evidence="1">The sequence shown here is derived from an EMBL/GenBank/DDBJ whole genome shotgun (WGS) entry which is preliminary data.</text>
</comment>
<gene>
    <name evidence="1" type="ORF">RCL2_002627400</name>
</gene>
<protein>
    <submittedName>
        <fullName evidence="1">Uncharacterized protein</fullName>
    </submittedName>
</protein>
<sequence length="177" mass="19999">MDKDNTYEDAVATGAAILYEQLENIFCGMDLCSGQAIGTTAKIALRNVLEVAWLNFTLILHEKRWYHQRARVAIRTIRIEGTNQTGTFTKVTPISSDDQAQTPVKKLVSAKKPKIKFGAVNVIHPSNNIAPDFQKDQLQKIVIFDILAMTSHDKILDRLKLWGQVIKILFITVFKNM</sequence>
<proteinExistence type="predicted"/>
<reference evidence="1" key="1">
    <citation type="submission" date="2019-10" db="EMBL/GenBank/DDBJ databases">
        <title>Conservation and host-specific expression of non-tandemly repeated heterogenous ribosome RNA gene in arbuscular mycorrhizal fungi.</title>
        <authorList>
            <person name="Maeda T."/>
            <person name="Kobayashi Y."/>
            <person name="Nakagawa T."/>
            <person name="Ezawa T."/>
            <person name="Yamaguchi K."/>
            <person name="Bino T."/>
            <person name="Nishimoto Y."/>
            <person name="Shigenobu S."/>
            <person name="Kawaguchi M."/>
        </authorList>
    </citation>
    <scope>NUCLEOTIDE SEQUENCE</scope>
    <source>
        <strain evidence="1">HR1</strain>
    </source>
</reference>
<dbReference type="Proteomes" id="UP000615446">
    <property type="component" value="Unassembled WGS sequence"/>
</dbReference>
<dbReference type="AlphaFoldDB" id="A0A8H3M8P9"/>
<evidence type="ECO:0000313" key="1">
    <source>
        <dbReference type="EMBL" id="GES99791.1"/>
    </source>
</evidence>
<accession>A0A8H3M8P9</accession>
<dbReference type="EMBL" id="BLAL01000285">
    <property type="protein sequence ID" value="GES99791.1"/>
    <property type="molecule type" value="Genomic_DNA"/>
</dbReference>
<evidence type="ECO:0000313" key="2">
    <source>
        <dbReference type="Proteomes" id="UP000615446"/>
    </source>
</evidence>
<organism evidence="1 2">
    <name type="scientific">Rhizophagus clarus</name>
    <dbReference type="NCBI Taxonomy" id="94130"/>
    <lineage>
        <taxon>Eukaryota</taxon>
        <taxon>Fungi</taxon>
        <taxon>Fungi incertae sedis</taxon>
        <taxon>Mucoromycota</taxon>
        <taxon>Glomeromycotina</taxon>
        <taxon>Glomeromycetes</taxon>
        <taxon>Glomerales</taxon>
        <taxon>Glomeraceae</taxon>
        <taxon>Rhizophagus</taxon>
    </lineage>
</organism>
<name>A0A8H3M8P9_9GLOM</name>